<comment type="caution">
    <text evidence="1">The sequence shown here is derived from an EMBL/GenBank/DDBJ whole genome shotgun (WGS) entry which is preliminary data.</text>
</comment>
<sequence>MLSAPHTLEMEMGSMAATSSMADFMVKYMLVPVSPSGTGNTFNELILSFFFNNCAVAD</sequence>
<organism evidence="1">
    <name type="scientific">bioreactor metagenome</name>
    <dbReference type="NCBI Taxonomy" id="1076179"/>
    <lineage>
        <taxon>unclassified sequences</taxon>
        <taxon>metagenomes</taxon>
        <taxon>ecological metagenomes</taxon>
    </lineage>
</organism>
<evidence type="ECO:0000313" key="1">
    <source>
        <dbReference type="EMBL" id="MPM89994.1"/>
    </source>
</evidence>
<protein>
    <submittedName>
        <fullName evidence="1">Uncharacterized protein</fullName>
    </submittedName>
</protein>
<dbReference type="AlphaFoldDB" id="A0A645DKM1"/>
<proteinExistence type="predicted"/>
<reference evidence="1" key="1">
    <citation type="submission" date="2019-08" db="EMBL/GenBank/DDBJ databases">
        <authorList>
            <person name="Kucharzyk K."/>
            <person name="Murdoch R.W."/>
            <person name="Higgins S."/>
            <person name="Loffler F."/>
        </authorList>
    </citation>
    <scope>NUCLEOTIDE SEQUENCE</scope>
</reference>
<name>A0A645DKM1_9ZZZZ</name>
<accession>A0A645DKM1</accession>
<gene>
    <name evidence="1" type="ORF">SDC9_137110</name>
</gene>
<dbReference type="EMBL" id="VSSQ01037338">
    <property type="protein sequence ID" value="MPM89994.1"/>
    <property type="molecule type" value="Genomic_DNA"/>
</dbReference>